<evidence type="ECO:0000313" key="3">
    <source>
        <dbReference type="EMBL" id="APX99125.1"/>
    </source>
</evidence>
<organism evidence="3 4">
    <name type="scientific">Lacinutrix venerupis</name>
    <dbReference type="NCBI Taxonomy" id="1486034"/>
    <lineage>
        <taxon>Bacteria</taxon>
        <taxon>Pseudomonadati</taxon>
        <taxon>Bacteroidota</taxon>
        <taxon>Flavobacteriia</taxon>
        <taxon>Flavobacteriales</taxon>
        <taxon>Flavobacteriaceae</taxon>
        <taxon>Lacinutrix</taxon>
    </lineage>
</organism>
<dbReference type="RefSeq" id="WP_076731766.1">
    <property type="nucleotide sequence ID" value="NZ_CP019352.1"/>
</dbReference>
<dbReference type="SUPFAM" id="SSF74853">
    <property type="entry name" value="Lamin A/C globular tail domain"/>
    <property type="match status" value="1"/>
</dbReference>
<dbReference type="InterPro" id="IPR026444">
    <property type="entry name" value="Secre_tail"/>
</dbReference>
<dbReference type="KEGG" id="lvn:BWR22_01970"/>
<name>A0AAC9PVK8_9FLAO</name>
<gene>
    <name evidence="3" type="ORF">BWR22_01970</name>
</gene>
<dbReference type="Proteomes" id="UP000187506">
    <property type="component" value="Chromosome"/>
</dbReference>
<protein>
    <recommendedName>
        <fullName evidence="2">LTD domain-containing protein</fullName>
    </recommendedName>
</protein>
<dbReference type="AlphaFoldDB" id="A0AAC9PVK8"/>
<dbReference type="PROSITE" id="PS51841">
    <property type="entry name" value="LTD"/>
    <property type="match status" value="1"/>
</dbReference>
<feature type="domain" description="LTD" evidence="2">
    <location>
        <begin position="300"/>
        <end position="422"/>
    </location>
</feature>
<reference evidence="3 4" key="1">
    <citation type="submission" date="2017-01" db="EMBL/GenBank/DDBJ databases">
        <title>Complete genome of Lacinutrix venerupis DOK2-8 isolated from seawater in Dokdo.</title>
        <authorList>
            <person name="Chi W.-J."/>
            <person name="Kim J.H."/>
        </authorList>
    </citation>
    <scope>NUCLEOTIDE SEQUENCE [LARGE SCALE GENOMIC DNA]</scope>
    <source>
        <strain evidence="3 4">DOK2-8</strain>
    </source>
</reference>
<dbReference type="InterPro" id="IPR001322">
    <property type="entry name" value="Lamin_tail_dom"/>
</dbReference>
<dbReference type="EMBL" id="CP019352">
    <property type="protein sequence ID" value="APX99125.1"/>
    <property type="molecule type" value="Genomic_DNA"/>
</dbReference>
<dbReference type="Pfam" id="PF00932">
    <property type="entry name" value="LTD"/>
    <property type="match status" value="1"/>
</dbReference>
<evidence type="ECO:0000256" key="1">
    <source>
        <dbReference type="ARBA" id="ARBA00022729"/>
    </source>
</evidence>
<dbReference type="InterPro" id="IPR036415">
    <property type="entry name" value="Lamin_tail_dom_sf"/>
</dbReference>
<evidence type="ECO:0000259" key="2">
    <source>
        <dbReference type="PROSITE" id="PS51841"/>
    </source>
</evidence>
<sequence length="1064" mass="114947">MKKNTILLILLFVCSIGISQTTVLYSENFNNQIHKGAVFNNTTNTTDIDLSGVDWSIDVSATTFQTNDRFRVQGSNANGRFQGRDLDGFASWFSPVIDINGFTNVSLSLNAREYNNNADNDTLETLYSIDGGAWITVTEMNGLLFNTFNIATVSQTGLTGSTLQIQVIMNNNRNTERMEFDDVQVIGTNPVVPTITANPSVVTGMGYVEGEASVVEDSFTVQGYNLTTDILIDATSTNFEISTTSGTGFGNTISLTPNASNEVGLTTIYIRLVAGLTANTYNGSISATSLGATDRFVDAEGEVTTPIADCSEIIISEYFEPTSAADEKYIELYNPTNVDIDLSNYRIANYTNGSISPNNVANLTGIVNAYSTYLISRSGSTLCASGVADRCVTNASMNFSGNDVMALQTINGENIDVIGLIGDNSNFAQNVNLKRNSDVKIPTVVYNASQWTSTSTATSNNNTATLGWHNNECLCTSSTTWETTGWNPITPTASTAVIINAPYNTLTDGNITACSLTVNNGIILTVADNSFIDIESNIVVNGNGVINVQKNGSVVQNISKAKAAILDPANGVITVTKETAIANNWYEYTYWSSPVIGEQVQDVFFQSPTDRRFWYNAANYADLTMETANDGSAVPGQDNVDDNGDDWQLTAGTDVLLPGVGYATTLSQLATFPNSYAHIFEGPFNNGTINVPVVRNDASTADMNYNFIGNPYPSAISVNAFFAENVTSSGILDGEIYLWSQNTAPASNINGNSDLNFDTSDYAVINGTTGIAGGDGVIPSLFIPSGQGFFVNYSDSYGSTSGDVIFNNSMRVTGNNDQFFRASNNQDNAVQNTLWLNLTSDNGVRNQIAIGYLDTATAGYDGSFYDSSKITPVGLHAILYSIIPGNDKKFSIQGKATNDLNINEEIPLGINTNVDVPTIYTISIAQMEGDFLNNNTIYLEDALTNGIHDLSSSDYSFTSQVGEFNNRFKIVFQANTLSTEDFDASSQNLSIVELQDNNVQFSINSKELTIKNIEILDLLGRSIYQFRGSENKEVYNLSNLNSSVYIAKIELSNGKLIVKKAIKK</sequence>
<proteinExistence type="predicted"/>
<accession>A0AAC9PVK8</accession>
<evidence type="ECO:0000313" key="4">
    <source>
        <dbReference type="Proteomes" id="UP000187506"/>
    </source>
</evidence>
<keyword evidence="1" id="KW-0732">Signal</keyword>
<keyword evidence="4" id="KW-1185">Reference proteome</keyword>
<dbReference type="NCBIfam" id="TIGR04183">
    <property type="entry name" value="Por_Secre_tail"/>
    <property type="match status" value="1"/>
</dbReference>